<reference evidence="1 2" key="1">
    <citation type="submission" date="2024-01" db="EMBL/GenBank/DDBJ databases">
        <title>The genomes of 5 underutilized Papilionoideae crops provide insights into root nodulation and disease resistance.</title>
        <authorList>
            <person name="Yuan L."/>
        </authorList>
    </citation>
    <scope>NUCLEOTIDE SEQUENCE [LARGE SCALE GENOMIC DNA]</scope>
    <source>
        <strain evidence="1">LY-2023</strain>
        <tissue evidence="1">Leaf</tissue>
    </source>
</reference>
<gene>
    <name evidence="1" type="ORF">RJT34_20353</name>
</gene>
<keyword evidence="2" id="KW-1185">Reference proteome</keyword>
<dbReference type="EMBL" id="JAYKXN010000005">
    <property type="protein sequence ID" value="KAK7285577.1"/>
    <property type="molecule type" value="Genomic_DNA"/>
</dbReference>
<dbReference type="InterPro" id="IPR052611">
    <property type="entry name" value="Plant_RLK_LysM"/>
</dbReference>
<accession>A0AAN9ISR8</accession>
<name>A0AAN9ISR8_CLITE</name>
<sequence>MYAEEARREAKQQFEIVELKFQNAKRIRKQACIWVWKGKRGKQMDVKLMASVSDCLDKYKVFPIEQLVEATDGFHESCLIEGSVYKGSID</sequence>
<evidence type="ECO:0000313" key="1">
    <source>
        <dbReference type="EMBL" id="KAK7285577.1"/>
    </source>
</evidence>
<protein>
    <submittedName>
        <fullName evidence="1">Uncharacterized protein</fullName>
    </submittedName>
</protein>
<evidence type="ECO:0000313" key="2">
    <source>
        <dbReference type="Proteomes" id="UP001359559"/>
    </source>
</evidence>
<proteinExistence type="predicted"/>
<dbReference type="AlphaFoldDB" id="A0AAN9ISR8"/>
<dbReference type="PANTHER" id="PTHR45927:SF15">
    <property type="entry name" value="SERINE_THREONINE RECEPTOR-LIKE KINASE NFP"/>
    <property type="match status" value="1"/>
</dbReference>
<comment type="caution">
    <text evidence="1">The sequence shown here is derived from an EMBL/GenBank/DDBJ whole genome shotgun (WGS) entry which is preliminary data.</text>
</comment>
<dbReference type="Proteomes" id="UP001359559">
    <property type="component" value="Unassembled WGS sequence"/>
</dbReference>
<organism evidence="1 2">
    <name type="scientific">Clitoria ternatea</name>
    <name type="common">Butterfly pea</name>
    <dbReference type="NCBI Taxonomy" id="43366"/>
    <lineage>
        <taxon>Eukaryota</taxon>
        <taxon>Viridiplantae</taxon>
        <taxon>Streptophyta</taxon>
        <taxon>Embryophyta</taxon>
        <taxon>Tracheophyta</taxon>
        <taxon>Spermatophyta</taxon>
        <taxon>Magnoliopsida</taxon>
        <taxon>eudicotyledons</taxon>
        <taxon>Gunneridae</taxon>
        <taxon>Pentapetalae</taxon>
        <taxon>rosids</taxon>
        <taxon>fabids</taxon>
        <taxon>Fabales</taxon>
        <taxon>Fabaceae</taxon>
        <taxon>Papilionoideae</taxon>
        <taxon>50 kb inversion clade</taxon>
        <taxon>NPAAA clade</taxon>
        <taxon>indigoferoid/millettioid clade</taxon>
        <taxon>Phaseoleae</taxon>
        <taxon>Clitoria</taxon>
    </lineage>
</organism>
<dbReference type="PANTHER" id="PTHR45927">
    <property type="entry name" value="LYSM-DOMAIN RECEPTOR-LIKE KINASE-RELATED"/>
    <property type="match status" value="1"/>
</dbReference>